<feature type="region of interest" description="Disordered" evidence="1">
    <location>
        <begin position="88"/>
        <end position="107"/>
    </location>
</feature>
<feature type="compositionally biased region" description="Basic and acidic residues" evidence="1">
    <location>
        <begin position="39"/>
        <end position="52"/>
    </location>
</feature>
<dbReference type="Proteomes" id="UP000694941">
    <property type="component" value="Unplaced"/>
</dbReference>
<proteinExistence type="predicted"/>
<accession>A0ABM1BTZ9</accession>
<dbReference type="GeneID" id="106472509"/>
<feature type="region of interest" description="Disordered" evidence="1">
    <location>
        <begin position="39"/>
        <end position="77"/>
    </location>
</feature>
<reference evidence="3" key="1">
    <citation type="submission" date="2025-08" db="UniProtKB">
        <authorList>
            <consortium name="RefSeq"/>
        </authorList>
    </citation>
    <scope>IDENTIFICATION</scope>
    <source>
        <tissue evidence="3">Muscle</tissue>
    </source>
</reference>
<dbReference type="RefSeq" id="XP_013788619.1">
    <property type="nucleotide sequence ID" value="XM_013933165.2"/>
</dbReference>
<gene>
    <name evidence="3" type="primary">LOC106472509</name>
</gene>
<protein>
    <submittedName>
        <fullName evidence="3">Uncharacterized protein C12orf45 homolog</fullName>
    </submittedName>
</protein>
<evidence type="ECO:0000313" key="2">
    <source>
        <dbReference type="Proteomes" id="UP000694941"/>
    </source>
</evidence>
<evidence type="ECO:0000313" key="3">
    <source>
        <dbReference type="RefSeq" id="XP_013788619.1"/>
    </source>
</evidence>
<evidence type="ECO:0000256" key="1">
    <source>
        <dbReference type="SAM" id="MobiDB-lite"/>
    </source>
</evidence>
<sequence>METAQMELKTKTNEEVNIENVTSCDGSVIEMTLAVFENDEHINLEDENRDVSSGETSDEDENHDVSSGDSSDEDENCVLKTGLSLEIDKPSKNVNPKIEVLPSIQQT</sequence>
<keyword evidence="2" id="KW-1185">Reference proteome</keyword>
<organism evidence="2 3">
    <name type="scientific">Limulus polyphemus</name>
    <name type="common">Atlantic horseshoe crab</name>
    <dbReference type="NCBI Taxonomy" id="6850"/>
    <lineage>
        <taxon>Eukaryota</taxon>
        <taxon>Metazoa</taxon>
        <taxon>Ecdysozoa</taxon>
        <taxon>Arthropoda</taxon>
        <taxon>Chelicerata</taxon>
        <taxon>Merostomata</taxon>
        <taxon>Xiphosura</taxon>
        <taxon>Limulidae</taxon>
        <taxon>Limulus</taxon>
    </lineage>
</organism>
<name>A0ABM1BTZ9_LIMPO</name>